<dbReference type="InterPro" id="IPR025577">
    <property type="entry name" value="FlxA"/>
</dbReference>
<dbReference type="Proteomes" id="UP000029507">
    <property type="component" value="Chromosome"/>
</dbReference>
<feature type="compositionally biased region" description="Low complexity" evidence="1">
    <location>
        <begin position="1"/>
        <end position="26"/>
    </location>
</feature>
<dbReference type="RefSeq" id="WP_038699523.1">
    <property type="nucleotide sequence ID" value="NZ_CP009286.1"/>
</dbReference>
<organism evidence="2 3">
    <name type="scientific">Paenibacillus stellifer</name>
    <dbReference type="NCBI Taxonomy" id="169760"/>
    <lineage>
        <taxon>Bacteria</taxon>
        <taxon>Bacillati</taxon>
        <taxon>Bacillota</taxon>
        <taxon>Bacilli</taxon>
        <taxon>Bacillales</taxon>
        <taxon>Paenibacillaceae</taxon>
        <taxon>Paenibacillus</taxon>
    </lineage>
</organism>
<dbReference type="Pfam" id="PF14282">
    <property type="entry name" value="FlxA"/>
    <property type="match status" value="1"/>
</dbReference>
<dbReference type="STRING" id="169760.PSTEL_25795"/>
<feature type="compositionally biased region" description="Basic and acidic residues" evidence="1">
    <location>
        <begin position="33"/>
        <end position="56"/>
    </location>
</feature>
<evidence type="ECO:0008006" key="4">
    <source>
        <dbReference type="Google" id="ProtNLM"/>
    </source>
</evidence>
<feature type="region of interest" description="Disordered" evidence="1">
    <location>
        <begin position="1"/>
        <end position="60"/>
    </location>
</feature>
<evidence type="ECO:0000313" key="2">
    <source>
        <dbReference type="EMBL" id="AIQ66021.1"/>
    </source>
</evidence>
<evidence type="ECO:0000313" key="3">
    <source>
        <dbReference type="Proteomes" id="UP000029507"/>
    </source>
</evidence>
<dbReference type="HOGENOM" id="CLU_165347_0_0_9"/>
<feature type="region of interest" description="Disordered" evidence="1">
    <location>
        <begin position="78"/>
        <end position="122"/>
    </location>
</feature>
<keyword evidence="3" id="KW-1185">Reference proteome</keyword>
<dbReference type="KEGG" id="pste:PSTEL_25795"/>
<gene>
    <name evidence="2" type="ORF">PSTEL_25795</name>
</gene>
<dbReference type="AlphaFoldDB" id="A0A089LWX1"/>
<proteinExistence type="predicted"/>
<dbReference type="EMBL" id="CP009286">
    <property type="protein sequence ID" value="AIQ66021.1"/>
    <property type="molecule type" value="Genomic_DNA"/>
</dbReference>
<feature type="compositionally biased region" description="Polar residues" evidence="1">
    <location>
        <begin position="78"/>
        <end position="99"/>
    </location>
</feature>
<accession>A0A089LWX1</accession>
<name>A0A089LWX1_9BACL</name>
<reference evidence="2 3" key="1">
    <citation type="submission" date="2014-08" db="EMBL/GenBank/DDBJ databases">
        <title>Comparative genomics of the Paenibacillus odorifer group.</title>
        <authorList>
            <person name="den Bakker H.C."/>
            <person name="Tsai Y.-C."/>
            <person name="Martin N."/>
            <person name="Korlach J."/>
            <person name="Wiedmann M."/>
        </authorList>
    </citation>
    <scope>NUCLEOTIDE SEQUENCE [LARGE SCALE GENOMIC DNA]</scope>
    <source>
        <strain evidence="2 3">DSM 14472</strain>
    </source>
</reference>
<protein>
    <recommendedName>
        <fullName evidence="4">FlxA protein</fullName>
    </recommendedName>
</protein>
<sequence>MNISSVSSSSSVQSYSGSAGSSSSASRQIAALEKQKSKLEDDLKKLDSSKDDEKTKQLKQQQLTMQIKLLDAQIAQLKQQEAANASGKSEGTSEASGSGQVLDAEAAKTATTDSEGHFDVRV</sequence>
<evidence type="ECO:0000256" key="1">
    <source>
        <dbReference type="SAM" id="MobiDB-lite"/>
    </source>
</evidence>